<sequence length="72" mass="8073">MIELCEISADDIADLDSYDMVMVTAMGLKLTEEQRAMLKEKSEKVAVYTRMATNPDNYICSVDSVDADFISQ</sequence>
<dbReference type="EMBL" id="LN853037">
    <property type="protein sequence ID" value="CRY94856.1"/>
    <property type="molecule type" value="Genomic_DNA"/>
</dbReference>
<dbReference type="AlphaFoldDB" id="A0A0H5PYP7"/>
<name>A0A0H5PYP7_9ZZZZ</name>
<evidence type="ECO:0000313" key="1">
    <source>
        <dbReference type="EMBL" id="CRY94856.1"/>
    </source>
</evidence>
<accession>A0A0H5PYP7</accession>
<reference evidence="1" key="1">
    <citation type="submission" date="2015-06" db="EMBL/GenBank/DDBJ databases">
        <authorList>
            <person name="Joergensen T."/>
        </authorList>
    </citation>
    <scope>NUCLEOTIDE SEQUENCE</scope>
    <source>
        <strain evidence="1">RGRH0382</strain>
    </source>
</reference>
<reference evidence="1" key="2">
    <citation type="submission" date="2015-07" db="EMBL/GenBank/DDBJ databases">
        <title>Plasmids, circular viruses and viroids from rat gut.</title>
        <authorList>
            <person name="Jorgensen T.J."/>
            <person name="Hansen M.A."/>
            <person name="Xu Z."/>
            <person name="Tabak M.A."/>
            <person name="Sorensen S.J."/>
            <person name="Hansen L.H."/>
        </authorList>
    </citation>
    <scope>NUCLEOTIDE SEQUENCE</scope>
    <source>
        <strain evidence="1">RGRH0382</strain>
    </source>
</reference>
<protein>
    <submittedName>
        <fullName evidence="1">Uncharacterized protein</fullName>
    </submittedName>
</protein>
<organism evidence="1">
    <name type="scientific">uncultured prokaryote</name>
    <dbReference type="NCBI Taxonomy" id="198431"/>
    <lineage>
        <taxon>unclassified sequences</taxon>
        <taxon>environmental samples</taxon>
    </lineage>
</organism>
<proteinExistence type="predicted"/>